<feature type="transmembrane region" description="Helical" evidence="6">
    <location>
        <begin position="418"/>
        <end position="439"/>
    </location>
</feature>
<keyword evidence="5 6" id="KW-0472">Membrane</keyword>
<dbReference type="PANTHER" id="PTHR30341:SF0">
    <property type="entry name" value="NA(+)_H(+) ANTIPORTER NHAA"/>
    <property type="match status" value="1"/>
</dbReference>
<dbReference type="GO" id="GO:0005886">
    <property type="term" value="C:plasma membrane"/>
    <property type="evidence" value="ECO:0007669"/>
    <property type="project" value="UniProtKB-SubCell"/>
</dbReference>
<evidence type="ECO:0000256" key="6">
    <source>
        <dbReference type="HAMAP-Rule" id="MF_01844"/>
    </source>
</evidence>
<dbReference type="HAMAP" id="MF_01844">
    <property type="entry name" value="NhaA"/>
    <property type="match status" value="1"/>
</dbReference>
<dbReference type="KEGG" id="ftj:FTUN_5695"/>
<evidence type="ECO:0000313" key="7">
    <source>
        <dbReference type="EMBL" id="QJW98115.1"/>
    </source>
</evidence>
<keyword evidence="4 6" id="KW-1133">Transmembrane helix</keyword>
<keyword evidence="6" id="KW-0739">Sodium transport</keyword>
<feature type="transmembrane region" description="Helical" evidence="6">
    <location>
        <begin position="203"/>
        <end position="220"/>
    </location>
</feature>
<keyword evidence="6" id="KW-0915">Sodium</keyword>
<dbReference type="AlphaFoldDB" id="A0A6M5YVQ9"/>
<dbReference type="InterPro" id="IPR004670">
    <property type="entry name" value="NhaA"/>
</dbReference>
<feature type="transmembrane region" description="Helical" evidence="6">
    <location>
        <begin position="380"/>
        <end position="406"/>
    </location>
</feature>
<feature type="transmembrane region" description="Helical" evidence="6">
    <location>
        <begin position="314"/>
        <end position="333"/>
    </location>
</feature>
<feature type="transmembrane region" description="Helical" evidence="6">
    <location>
        <begin position="147"/>
        <end position="166"/>
    </location>
</feature>
<dbReference type="Pfam" id="PF06965">
    <property type="entry name" value="Na_H_antiport_1"/>
    <property type="match status" value="1"/>
</dbReference>
<dbReference type="InterPro" id="IPR023171">
    <property type="entry name" value="Na/H_antiporter_dom_sf"/>
</dbReference>
<dbReference type="PANTHER" id="PTHR30341">
    <property type="entry name" value="SODIUM ION/PROTON ANTIPORTER NHAA-RELATED"/>
    <property type="match status" value="1"/>
</dbReference>
<evidence type="ECO:0000313" key="8">
    <source>
        <dbReference type="Proteomes" id="UP000503447"/>
    </source>
</evidence>
<protein>
    <recommendedName>
        <fullName evidence="6">Na(+)/H(+) antiporter NhaA</fullName>
    </recommendedName>
    <alternativeName>
        <fullName evidence="6">Sodium/proton antiporter NhaA</fullName>
    </alternativeName>
</protein>
<gene>
    <name evidence="6" type="primary">nhaA</name>
    <name evidence="7" type="ORF">FTUN_5695</name>
</gene>
<feature type="transmembrane region" description="Helical" evidence="6">
    <location>
        <begin position="27"/>
        <end position="49"/>
    </location>
</feature>
<evidence type="ECO:0000256" key="1">
    <source>
        <dbReference type="ARBA" id="ARBA00004429"/>
    </source>
</evidence>
<keyword evidence="8" id="KW-1185">Reference proteome</keyword>
<proteinExistence type="inferred from homology"/>
<keyword evidence="6" id="KW-0813">Transport</keyword>
<evidence type="ECO:0000256" key="5">
    <source>
        <dbReference type="ARBA" id="ARBA00023136"/>
    </source>
</evidence>
<comment type="similarity">
    <text evidence="6">Belongs to the NhaA Na(+)/H(+) (TC 2.A.33) antiporter family.</text>
</comment>
<comment type="function">
    <text evidence="6">Na(+)/H(+) antiporter that extrudes sodium in exchange for external protons.</text>
</comment>
<dbReference type="Gene3D" id="1.20.1530.10">
    <property type="entry name" value="Na+/H+ antiporter like domain"/>
    <property type="match status" value="1"/>
</dbReference>
<feature type="transmembrane region" description="Helical" evidence="6">
    <location>
        <begin position="227"/>
        <end position="245"/>
    </location>
</feature>
<dbReference type="RefSeq" id="WP_171473359.1">
    <property type="nucleotide sequence ID" value="NZ_CP053452.2"/>
</dbReference>
<name>A0A6M5YVQ9_9BACT</name>
<feature type="transmembrane region" description="Helical" evidence="6">
    <location>
        <begin position="345"/>
        <end position="368"/>
    </location>
</feature>
<sequence length="453" mass="47284">MAHPVTHVSSYLPVPRIWRYTRPLARFLQIESASGSVLLVCTVVALVLANSPAAAAVHTFWHTPVRLGIGAFALGGELGHFVINDVLMTVFFFVVGLEIKRELVAGELREWRKAALPVAAALGGMLVPAGLYMALQARHFGEPQFRGWGVPMATDIAFVVGIMAVLGPRVPLGLKIMMLALAIADDIGAVVVIAAFYSSGLDGFMLLLAAAGFAVVRMLNEAGVRSVGVYVAVGALIWVAVHRSGVHPTVAGVALGLLTPSEVWVGREALRLSIADLQAQLATAPGDVLVEDLELVAFAAQESVSPLERLEHALHPWVGFAIMPLFALANAGVHVELSAITEPVSVAVALALLLGKPTGVVLFSALAVRFGVAKLPQGVSWPALVGAGFLAGIGFTMSLFVAGLAFGAEARLLADAKIGILLGSVLSALVGAGLLLFTLRRAVGSHKVEDPTD</sequence>
<keyword evidence="6" id="KW-0406">Ion transport</keyword>
<comment type="catalytic activity">
    <reaction evidence="6">
        <text>Na(+)(in) + 2 H(+)(out) = Na(+)(out) + 2 H(+)(in)</text>
        <dbReference type="Rhea" id="RHEA:29251"/>
        <dbReference type="ChEBI" id="CHEBI:15378"/>
        <dbReference type="ChEBI" id="CHEBI:29101"/>
    </reaction>
</comment>
<dbReference type="EMBL" id="CP053452">
    <property type="protein sequence ID" value="QJW98115.1"/>
    <property type="molecule type" value="Genomic_DNA"/>
</dbReference>
<dbReference type="NCBIfam" id="TIGR00773">
    <property type="entry name" value="NhaA"/>
    <property type="match status" value="1"/>
</dbReference>
<keyword evidence="3 6" id="KW-0812">Transmembrane</keyword>
<evidence type="ECO:0000256" key="2">
    <source>
        <dbReference type="ARBA" id="ARBA00022475"/>
    </source>
</evidence>
<dbReference type="Proteomes" id="UP000503447">
    <property type="component" value="Chromosome"/>
</dbReference>
<evidence type="ECO:0000256" key="4">
    <source>
        <dbReference type="ARBA" id="ARBA00022989"/>
    </source>
</evidence>
<feature type="transmembrane region" description="Helical" evidence="6">
    <location>
        <begin position="178"/>
        <end position="197"/>
    </location>
</feature>
<dbReference type="GO" id="GO:0006885">
    <property type="term" value="P:regulation of pH"/>
    <property type="evidence" value="ECO:0007669"/>
    <property type="project" value="UniProtKB-UniRule"/>
</dbReference>
<evidence type="ECO:0000256" key="3">
    <source>
        <dbReference type="ARBA" id="ARBA00022692"/>
    </source>
</evidence>
<feature type="transmembrane region" description="Helical" evidence="6">
    <location>
        <begin position="114"/>
        <end position="135"/>
    </location>
</feature>
<comment type="subcellular location">
    <subcellularLocation>
        <location evidence="1">Cell inner membrane</location>
        <topology evidence="1">Multi-pass membrane protein</topology>
    </subcellularLocation>
    <subcellularLocation>
        <location evidence="6">Cell membrane</location>
        <topology evidence="6">Multi-pass membrane protein</topology>
    </subcellularLocation>
</comment>
<feature type="transmembrane region" description="Helical" evidence="6">
    <location>
        <begin position="69"/>
        <end position="94"/>
    </location>
</feature>
<organism evidence="7 8">
    <name type="scientific">Frigoriglobus tundricola</name>
    <dbReference type="NCBI Taxonomy" id="2774151"/>
    <lineage>
        <taxon>Bacteria</taxon>
        <taxon>Pseudomonadati</taxon>
        <taxon>Planctomycetota</taxon>
        <taxon>Planctomycetia</taxon>
        <taxon>Gemmatales</taxon>
        <taxon>Gemmataceae</taxon>
        <taxon>Frigoriglobus</taxon>
    </lineage>
</organism>
<keyword evidence="2 6" id="KW-1003">Cell membrane</keyword>
<dbReference type="GO" id="GO:0015385">
    <property type="term" value="F:sodium:proton antiporter activity"/>
    <property type="evidence" value="ECO:0007669"/>
    <property type="project" value="UniProtKB-UniRule"/>
</dbReference>
<accession>A0A6M5YVQ9</accession>
<keyword evidence="6" id="KW-0050">Antiport</keyword>
<reference evidence="8" key="1">
    <citation type="submission" date="2020-05" db="EMBL/GenBank/DDBJ databases">
        <title>Frigoriglobus tundricola gen. nov., sp. nov., a psychrotolerant cellulolytic planctomycete of the family Gemmataceae with two divergent copies of 16S rRNA gene.</title>
        <authorList>
            <person name="Kulichevskaya I.S."/>
            <person name="Ivanova A.A."/>
            <person name="Naumoff D.G."/>
            <person name="Beletsky A.V."/>
            <person name="Rijpstra W.I.C."/>
            <person name="Sinninghe Damste J.S."/>
            <person name="Mardanov A.V."/>
            <person name="Ravin N.V."/>
            <person name="Dedysh S.N."/>
        </authorList>
    </citation>
    <scope>NUCLEOTIDE SEQUENCE [LARGE SCALE GENOMIC DNA]</scope>
    <source>
        <strain evidence="8">PL17</strain>
    </source>
</reference>